<feature type="compositionally biased region" description="Basic and acidic residues" evidence="1">
    <location>
        <begin position="192"/>
        <end position="201"/>
    </location>
</feature>
<accession>A0A6J4SMF6</accession>
<sequence>MAAVLALLLVSYVFGTSDTGKDDQVAAGPGTDAAARCSSRETSELLKWELFGRAMALRGRDQAAMTQAASHAVVRIAPAGLAATGEASGTVKCSATLVLDLPPNVAVVGGRRSLTSPAQYEVRASEGGEGVHIRLLSNADAIVTPLAALTSVQGVAPAAAPDVNAVGAEAVGSAAPAPAPAEPAAVPAPPRETARPRERPQSRAPAAASPRARAEAAKGRPEREPERQAAATPPRRPPAPAKATAATPRPPAKAAAAPPPVQQAADVRPSFDCRRARARSEKAVCGDAGLASLDRRMSGQYFSALRSARPGQRALLQRSRNRFIAYRNSCATQSCIAQAYRDRIREIDTIMTGGY</sequence>
<dbReference type="EMBL" id="CADCVY010000041">
    <property type="protein sequence ID" value="CAA9497433.1"/>
    <property type="molecule type" value="Genomic_DNA"/>
</dbReference>
<feature type="compositionally biased region" description="Basic and acidic residues" evidence="1">
    <location>
        <begin position="212"/>
        <end position="227"/>
    </location>
</feature>
<dbReference type="InterPro" id="IPR052755">
    <property type="entry name" value="Lysozyme_Inhibitor_LprI"/>
</dbReference>
<dbReference type="GO" id="GO:0005576">
    <property type="term" value="C:extracellular region"/>
    <property type="evidence" value="ECO:0007669"/>
    <property type="project" value="TreeGrafter"/>
</dbReference>
<dbReference type="PANTHER" id="PTHR37549:SF1">
    <property type="entry name" value="LIPOPROTEIN LPRI"/>
    <property type="match status" value="1"/>
</dbReference>
<evidence type="ECO:0000313" key="2">
    <source>
        <dbReference type="EMBL" id="CAA9497433.1"/>
    </source>
</evidence>
<reference evidence="2" key="1">
    <citation type="submission" date="2020-02" db="EMBL/GenBank/DDBJ databases">
        <authorList>
            <person name="Meier V. D."/>
        </authorList>
    </citation>
    <scope>NUCLEOTIDE SEQUENCE</scope>
    <source>
        <strain evidence="2">AVDCRST_MAG44</strain>
    </source>
</reference>
<proteinExistence type="predicted"/>
<name>A0A6J4SMF6_9SPHN</name>
<feature type="compositionally biased region" description="Low complexity" evidence="1">
    <location>
        <begin position="202"/>
        <end position="211"/>
    </location>
</feature>
<organism evidence="2">
    <name type="scientific">uncultured Sphingomonas sp</name>
    <dbReference type="NCBI Taxonomy" id="158754"/>
    <lineage>
        <taxon>Bacteria</taxon>
        <taxon>Pseudomonadati</taxon>
        <taxon>Pseudomonadota</taxon>
        <taxon>Alphaproteobacteria</taxon>
        <taxon>Sphingomonadales</taxon>
        <taxon>Sphingomonadaceae</taxon>
        <taxon>Sphingomonas</taxon>
        <taxon>environmental samples</taxon>
    </lineage>
</organism>
<dbReference type="AlphaFoldDB" id="A0A6J4SMF6"/>
<feature type="region of interest" description="Disordered" evidence="1">
    <location>
        <begin position="174"/>
        <end position="268"/>
    </location>
</feature>
<dbReference type="PANTHER" id="PTHR37549">
    <property type="entry name" value="LIPOPROTEIN LPRI"/>
    <property type="match status" value="1"/>
</dbReference>
<protein>
    <recommendedName>
        <fullName evidence="3">Lysozyme inhibitor LprI N-terminal domain-containing protein</fullName>
    </recommendedName>
</protein>
<feature type="compositionally biased region" description="Low complexity" evidence="1">
    <location>
        <begin position="241"/>
        <end position="256"/>
    </location>
</feature>
<feature type="compositionally biased region" description="Pro residues" evidence="1">
    <location>
        <begin position="177"/>
        <end position="190"/>
    </location>
</feature>
<gene>
    <name evidence="2" type="ORF">AVDCRST_MAG44-548</name>
</gene>
<evidence type="ECO:0008006" key="3">
    <source>
        <dbReference type="Google" id="ProtNLM"/>
    </source>
</evidence>
<evidence type="ECO:0000256" key="1">
    <source>
        <dbReference type="SAM" id="MobiDB-lite"/>
    </source>
</evidence>